<feature type="chain" id="PRO_5047370946" evidence="1">
    <location>
        <begin position="25"/>
        <end position="523"/>
    </location>
</feature>
<dbReference type="Proteomes" id="UP001165488">
    <property type="component" value="Unassembled WGS sequence"/>
</dbReference>
<name>A0ABS9UQT7_9BACT</name>
<dbReference type="Pfam" id="PF14903">
    <property type="entry name" value="WG_beta_rep"/>
    <property type="match status" value="3"/>
</dbReference>
<keyword evidence="3" id="KW-1185">Reference proteome</keyword>
<evidence type="ECO:0000313" key="2">
    <source>
        <dbReference type="EMBL" id="MCH7398991.1"/>
    </source>
</evidence>
<dbReference type="PANTHER" id="PTHR37841">
    <property type="entry name" value="GLR2918 PROTEIN"/>
    <property type="match status" value="1"/>
</dbReference>
<keyword evidence="1" id="KW-0732">Signal</keyword>
<dbReference type="PANTHER" id="PTHR37841:SF1">
    <property type="entry name" value="DUF3298 DOMAIN-CONTAINING PROTEIN"/>
    <property type="match status" value="1"/>
</dbReference>
<organism evidence="2 3">
    <name type="scientific">Belliella calami</name>
    <dbReference type="NCBI Taxonomy" id="2923436"/>
    <lineage>
        <taxon>Bacteria</taxon>
        <taxon>Pseudomonadati</taxon>
        <taxon>Bacteroidota</taxon>
        <taxon>Cytophagia</taxon>
        <taxon>Cytophagales</taxon>
        <taxon>Cyclobacteriaceae</taxon>
        <taxon>Belliella</taxon>
    </lineage>
</organism>
<dbReference type="RefSeq" id="WP_241275492.1">
    <property type="nucleotide sequence ID" value="NZ_JAKZGS010000011.1"/>
</dbReference>
<feature type="signal peptide" evidence="1">
    <location>
        <begin position="1"/>
        <end position="24"/>
    </location>
</feature>
<evidence type="ECO:0000313" key="3">
    <source>
        <dbReference type="Proteomes" id="UP001165488"/>
    </source>
</evidence>
<evidence type="ECO:0000256" key="1">
    <source>
        <dbReference type="SAM" id="SignalP"/>
    </source>
</evidence>
<accession>A0ABS9UQT7</accession>
<proteinExistence type="predicted"/>
<sequence length="523" mass="60158">MKLNYYSKKFFLILSLLFPSLGFSQTWEIYDQNLTLKSRISYDQIKILGETVRISTANNQLRLLSKEYRPFLDLKGESVHQYLEPWLIVKGPNGLGAFHEYGEEIFAPEYDDIQVFYTRLLAKKGKDFWVYDRMKRSIEMIGSFENAILTKNGQVIAKSENGYSLPISANPYKTFDDLREINENFIISHESTGYGLINREGKYILEPIIDEMTYLEDDYFYAYDGSQYMLIHAREERADIKYTSYHKITLENTMMLEYIHGKLRRVMKKDGILLDMTGMEKVKLVGKEKYNVYSRENKIGLLGINGWEVTPSINIEGIFPGNENLYPSIKSGKFGFIDKNGSWVIQNGFDEALPFYEGLAAVKNGGKWGFVNKQGEMTVANEYDGVTRYNQGFAIAQKNGSSYLIDKSGSILTDKGYDRVSLLPDYYYITESNGVFGLINSLGQEVVEPQFDELRKENANMILVRKGDKYGVIDESGNFVLPIYYKNILFDNTSKLILAEDTYTIPETETDKKDKGNRKRKAD</sequence>
<dbReference type="InterPro" id="IPR032774">
    <property type="entry name" value="WG_beta_rep"/>
</dbReference>
<reference evidence="2" key="1">
    <citation type="submission" date="2022-03" db="EMBL/GenBank/DDBJ databases">
        <title>De novo assembled genomes of Belliella spp. (Cyclobacteriaceae) strains.</title>
        <authorList>
            <person name="Szabo A."/>
            <person name="Korponai K."/>
            <person name="Felfoldi T."/>
        </authorList>
    </citation>
    <scope>NUCLEOTIDE SEQUENCE</scope>
    <source>
        <strain evidence="2">DSM 107340</strain>
    </source>
</reference>
<gene>
    <name evidence="2" type="ORF">MM236_13380</name>
</gene>
<dbReference type="EMBL" id="JAKZGS010000011">
    <property type="protein sequence ID" value="MCH7398991.1"/>
    <property type="molecule type" value="Genomic_DNA"/>
</dbReference>
<comment type="caution">
    <text evidence="2">The sequence shown here is derived from an EMBL/GenBank/DDBJ whole genome shotgun (WGS) entry which is preliminary data.</text>
</comment>
<protein>
    <submittedName>
        <fullName evidence="2">WG repeat-containing protein</fullName>
    </submittedName>
</protein>